<sequence>MAPGVDVILLFVHVTCFSQWVIRAPPPGVYLTSLFTVVTAACGRLIIACGRSEIVKDSSDSPPPKLPRLSSPKSPSHAREDQHKSPKTPQSTGTPSAPTSPAPQTPKTPKSPPPTTPTSESPAGKVTTESPVSAPQVPDSPHLNGDAEEPVTNSTETAIKEDHEAGVYESESVEETGEDAGEEEDEEEEEEVLVAPDPSYWYKRNPLADEIFITDVTANLITVTIRECKTRQGFFKGTDENQNSQSSIK</sequence>
<dbReference type="PANTHER" id="PTHR46389">
    <property type="entry name" value="POLYCOMB GROUP PROTEIN PC"/>
    <property type="match status" value="1"/>
</dbReference>
<dbReference type="InterPro" id="IPR052458">
    <property type="entry name" value="PcG_PRC1-like_component"/>
</dbReference>
<evidence type="ECO:0000313" key="2">
    <source>
        <dbReference type="EMBL" id="KAG7173952.1"/>
    </source>
</evidence>
<dbReference type="GO" id="GO:0000122">
    <property type="term" value="P:negative regulation of transcription by RNA polymerase II"/>
    <property type="evidence" value="ECO:0007669"/>
    <property type="project" value="TreeGrafter"/>
</dbReference>
<dbReference type="Proteomes" id="UP000747542">
    <property type="component" value="Unassembled WGS sequence"/>
</dbReference>
<dbReference type="GO" id="GO:0035102">
    <property type="term" value="C:PRC1 complex"/>
    <property type="evidence" value="ECO:0007669"/>
    <property type="project" value="TreeGrafter"/>
</dbReference>
<feature type="compositionally biased region" description="Low complexity" evidence="1">
    <location>
        <begin position="88"/>
        <end position="97"/>
    </location>
</feature>
<feature type="compositionally biased region" description="Acidic residues" evidence="1">
    <location>
        <begin position="171"/>
        <end position="192"/>
    </location>
</feature>
<keyword evidence="3" id="KW-1185">Reference proteome</keyword>
<evidence type="ECO:0000313" key="3">
    <source>
        <dbReference type="Proteomes" id="UP000747542"/>
    </source>
</evidence>
<accession>A0A8J5N6A2</accession>
<gene>
    <name evidence="2" type="primary">Pc-L</name>
    <name evidence="2" type="ORF">Hamer_G022821</name>
</gene>
<dbReference type="GO" id="GO:0003682">
    <property type="term" value="F:chromatin binding"/>
    <property type="evidence" value="ECO:0007669"/>
    <property type="project" value="TreeGrafter"/>
</dbReference>
<reference evidence="2" key="1">
    <citation type="journal article" date="2021" name="Sci. Adv.">
        <title>The American lobster genome reveals insights on longevity, neural, and immune adaptations.</title>
        <authorList>
            <person name="Polinski J.M."/>
            <person name="Zimin A.V."/>
            <person name="Clark K.F."/>
            <person name="Kohn A.B."/>
            <person name="Sadowski N."/>
            <person name="Timp W."/>
            <person name="Ptitsyn A."/>
            <person name="Khanna P."/>
            <person name="Romanova D.Y."/>
            <person name="Williams P."/>
            <person name="Greenwood S.J."/>
            <person name="Moroz L.L."/>
            <person name="Walt D.R."/>
            <person name="Bodnar A.G."/>
        </authorList>
    </citation>
    <scope>NUCLEOTIDE SEQUENCE</scope>
    <source>
        <strain evidence="2">GMGI-L3</strain>
    </source>
</reference>
<protein>
    <submittedName>
        <fullName evidence="2">Polycomb group protein Pc-like</fullName>
    </submittedName>
</protein>
<proteinExistence type="predicted"/>
<name>A0A8J5N6A2_HOMAM</name>
<dbReference type="InterPro" id="IPR033773">
    <property type="entry name" value="CBX7_C"/>
</dbReference>
<evidence type="ECO:0000256" key="1">
    <source>
        <dbReference type="SAM" id="MobiDB-lite"/>
    </source>
</evidence>
<organism evidence="2 3">
    <name type="scientific">Homarus americanus</name>
    <name type="common">American lobster</name>
    <dbReference type="NCBI Taxonomy" id="6706"/>
    <lineage>
        <taxon>Eukaryota</taxon>
        <taxon>Metazoa</taxon>
        <taxon>Ecdysozoa</taxon>
        <taxon>Arthropoda</taxon>
        <taxon>Crustacea</taxon>
        <taxon>Multicrustacea</taxon>
        <taxon>Malacostraca</taxon>
        <taxon>Eumalacostraca</taxon>
        <taxon>Eucarida</taxon>
        <taxon>Decapoda</taxon>
        <taxon>Pleocyemata</taxon>
        <taxon>Astacidea</taxon>
        <taxon>Nephropoidea</taxon>
        <taxon>Nephropidae</taxon>
        <taxon>Homarus</taxon>
    </lineage>
</organism>
<feature type="region of interest" description="Disordered" evidence="1">
    <location>
        <begin position="55"/>
        <end position="197"/>
    </location>
</feature>
<dbReference type="PANTHER" id="PTHR46389:SF3">
    <property type="entry name" value="POLYCOMB GROUP PROTEIN PC"/>
    <property type="match status" value="1"/>
</dbReference>
<dbReference type="GO" id="GO:0000785">
    <property type="term" value="C:chromatin"/>
    <property type="evidence" value="ECO:0007669"/>
    <property type="project" value="TreeGrafter"/>
</dbReference>
<dbReference type="AlphaFoldDB" id="A0A8J5N6A2"/>
<dbReference type="EMBL" id="JAHLQT010008466">
    <property type="protein sequence ID" value="KAG7173952.1"/>
    <property type="molecule type" value="Genomic_DNA"/>
</dbReference>
<feature type="compositionally biased region" description="Pro residues" evidence="1">
    <location>
        <begin position="98"/>
        <end position="116"/>
    </location>
</feature>
<dbReference type="Pfam" id="PF17218">
    <property type="entry name" value="CBX7_C"/>
    <property type="match status" value="1"/>
</dbReference>
<comment type="caution">
    <text evidence="2">The sequence shown here is derived from an EMBL/GenBank/DDBJ whole genome shotgun (WGS) entry which is preliminary data.</text>
</comment>